<dbReference type="InterPro" id="IPR026138">
    <property type="entry name" value="CLN5"/>
</dbReference>
<feature type="signal peptide" evidence="15">
    <location>
        <begin position="1"/>
        <end position="25"/>
    </location>
</feature>
<evidence type="ECO:0000256" key="3">
    <source>
        <dbReference type="ARBA" id="ARBA00044494"/>
    </source>
</evidence>
<evidence type="ECO:0000256" key="11">
    <source>
        <dbReference type="ARBA" id="ARBA00051022"/>
    </source>
</evidence>
<dbReference type="Pfam" id="PF15014">
    <property type="entry name" value="CLN5"/>
    <property type="match status" value="1"/>
</dbReference>
<gene>
    <name evidence="17" type="primary">LOC116943474</name>
</gene>
<comment type="catalytic activity">
    <reaction evidence="9">
        <text>S-hexadecanoyl-L-cysteinyl-[protein] + H2O = L-cysteinyl-[protein] + hexadecanoate + H(+)</text>
        <dbReference type="Rhea" id="RHEA:19233"/>
        <dbReference type="Rhea" id="RHEA-COMP:10131"/>
        <dbReference type="Rhea" id="RHEA-COMP:11032"/>
        <dbReference type="ChEBI" id="CHEBI:7896"/>
        <dbReference type="ChEBI" id="CHEBI:15377"/>
        <dbReference type="ChEBI" id="CHEBI:15378"/>
        <dbReference type="ChEBI" id="CHEBI:29950"/>
        <dbReference type="ChEBI" id="CHEBI:74151"/>
        <dbReference type="EC" id="3.1.2.22"/>
    </reaction>
    <physiologicalReaction direction="left-to-right" evidence="9">
        <dbReference type="Rhea" id="RHEA:19234"/>
    </physiologicalReaction>
</comment>
<accession>A0AAJ7T6J8</accession>
<evidence type="ECO:0000256" key="8">
    <source>
        <dbReference type="ARBA" id="ARBA00045492"/>
    </source>
</evidence>
<reference evidence="17" key="1">
    <citation type="submission" date="2025-08" db="UniProtKB">
        <authorList>
            <consortium name="RefSeq"/>
        </authorList>
    </citation>
    <scope>IDENTIFICATION</scope>
    <source>
        <tissue evidence="17">Sperm</tissue>
    </source>
</reference>
<comment type="similarity">
    <text evidence="1">Belongs to the CLN5 family.</text>
</comment>
<evidence type="ECO:0000256" key="12">
    <source>
        <dbReference type="ARBA" id="ARBA00051183"/>
    </source>
</evidence>
<evidence type="ECO:0000256" key="4">
    <source>
        <dbReference type="ARBA" id="ARBA00044532"/>
    </source>
</evidence>
<evidence type="ECO:0000313" key="16">
    <source>
        <dbReference type="Proteomes" id="UP001318040"/>
    </source>
</evidence>
<name>A0AAJ7T6J8_PETMA</name>
<dbReference type="KEGG" id="pmrn:116943474"/>
<dbReference type="Proteomes" id="UP001318040">
    <property type="component" value="Chromosome 18"/>
</dbReference>
<evidence type="ECO:0000256" key="7">
    <source>
        <dbReference type="ARBA" id="ARBA00044557"/>
    </source>
</evidence>
<evidence type="ECO:0000256" key="5">
    <source>
        <dbReference type="ARBA" id="ARBA00044547"/>
    </source>
</evidence>
<evidence type="ECO:0000256" key="13">
    <source>
        <dbReference type="ARBA" id="ARBA00051553"/>
    </source>
</evidence>
<comment type="catalytic activity">
    <reaction evidence="14">
        <text>2 1-octadecanoyl-sn-glycero-3-phospho-(1'-sn-glycerol) = 1-octadecanoyl-sn-glycero-3-phospho-(3'-octadecanoyl-1'-sn-glycerol) + sn-glycero-3-phospho-(1'-sn-glycerol)</text>
        <dbReference type="Rhea" id="RHEA:77603"/>
        <dbReference type="ChEBI" id="CHEBI:64717"/>
        <dbReference type="ChEBI" id="CHEBI:72827"/>
        <dbReference type="ChEBI" id="CHEBI:232638"/>
    </reaction>
    <physiologicalReaction direction="left-to-right" evidence="14">
        <dbReference type="Rhea" id="RHEA:77604"/>
    </physiologicalReaction>
</comment>
<organism evidence="16 17">
    <name type="scientific">Petromyzon marinus</name>
    <name type="common">Sea lamprey</name>
    <dbReference type="NCBI Taxonomy" id="7757"/>
    <lineage>
        <taxon>Eukaryota</taxon>
        <taxon>Metazoa</taxon>
        <taxon>Chordata</taxon>
        <taxon>Craniata</taxon>
        <taxon>Vertebrata</taxon>
        <taxon>Cyclostomata</taxon>
        <taxon>Hyperoartia</taxon>
        <taxon>Petromyzontiformes</taxon>
        <taxon>Petromyzontidae</taxon>
        <taxon>Petromyzon</taxon>
    </lineage>
</organism>
<comment type="catalytic activity">
    <reaction evidence="11">
        <text>2 1-(9Z-octadecenoyl)-sn-glycero-3-phospho-(1'-sn-glycerol) = 1-(9Z-octadecenoyl)-sn-glycero-3-phospho-(3'-(9Z-octadecenoyl)-1'-sn-glycerol) + sn-glycero-3-phospho-(1'-sn-glycerol)</text>
        <dbReference type="Rhea" id="RHEA:77599"/>
        <dbReference type="ChEBI" id="CHEBI:64717"/>
        <dbReference type="ChEBI" id="CHEBI:72828"/>
        <dbReference type="ChEBI" id="CHEBI:232637"/>
    </reaction>
    <physiologicalReaction direction="left-to-right" evidence="11">
        <dbReference type="Rhea" id="RHEA:77600"/>
    </physiologicalReaction>
</comment>
<evidence type="ECO:0000256" key="2">
    <source>
        <dbReference type="ARBA" id="ARBA00023180"/>
    </source>
</evidence>
<dbReference type="RefSeq" id="XP_032812170.1">
    <property type="nucleotide sequence ID" value="XM_032956279.1"/>
</dbReference>
<feature type="chain" id="PRO_5042552838" description="Bis(monoacylglycero)phosphate synthase CLN5" evidence="15">
    <location>
        <begin position="26"/>
        <end position="342"/>
    </location>
</feature>
<comment type="function">
    <text evidence="3">Exhibits palmitoyl protein thioesterase (S-depalmitoylation) activity in vitro and most likely plays a role in protein S-depalmitoylation.</text>
</comment>
<sequence length="342" mass="38141">MAWRLFSTALLLLLVMLLKQHQVASHMGLDKAPSVDPRCHAQSPFCARGRRGGGLPTVQPEDGLVVFLLRSEGLGRHHEPFLSELQSHFPGLQGLWSSYRESLGFYSFLMKRNFTLSWDPLFGTSSGATPLLLDKGGDPIWCNVGASCFTSVEGGSMEAASVVKVAEMTGENFNQMAAWVQSQNATVTPFDLWTVYNGTGSNMTVQFDARDSNGYVQGVIAKLSSIGANFIGSVTARRSRLALYSDAAKPLGNGSDIFGPKSKQQALAKDMLKFFSYFRPGQTLMERARSTIGILVEVMYYKRFFIYRDDTYWQLQMIYPYFAVTDEFWPLPKAAYDFPFLL</sequence>
<dbReference type="GO" id="GO:0005765">
    <property type="term" value="C:lysosomal membrane"/>
    <property type="evidence" value="ECO:0007669"/>
    <property type="project" value="TreeGrafter"/>
</dbReference>
<evidence type="ECO:0000256" key="10">
    <source>
        <dbReference type="ARBA" id="ARBA00050455"/>
    </source>
</evidence>
<comment type="function">
    <text evidence="8">Catalyzes the synthesis of bis(monoacylglycero)phosphate (BMP) via transacylation of 2 molecules of lysophosphatidylglycerol (LPG). BMP also known as lysobisphosphatidic acid plays a key role in the formation of intraluminal vesicles and in maintaining intracellular cholesterol homeostasis. Can use only LPG as the exclusive lysophospholipid acyl donor for base exchange and displays BMP synthase activity towards various LPGs (LPG 14:0, LPG 16:0, LPG 18:0, LPG 18:1) with a higher preference for longer chain lengths. Plays a role in influencing the retrograde trafficking of lysosomal sorting receptors SORT1 and IGF2R from the endosomes to the trans-Golgi network by controlling the recruitment of retromer complex to the endosomal membrane. Regulates the localization and activation of RAB7A which is required to recruit the retromer complex to the endosomal membrane.</text>
</comment>
<evidence type="ECO:0000313" key="17">
    <source>
        <dbReference type="RefSeq" id="XP_032812170.1"/>
    </source>
</evidence>
<evidence type="ECO:0000256" key="15">
    <source>
        <dbReference type="SAM" id="SignalP"/>
    </source>
</evidence>
<comment type="catalytic activity">
    <reaction evidence="13">
        <text>2 1-acyl-sn-glycero-3-phospho-(1'-sn-glycerol) = 1-acyl-sn-glycero-3-phospho-(3'-acyl-sn-1'-glycerol) + sn-glycero-3-phospho-(1'-sn-glycerol)</text>
        <dbReference type="Rhea" id="RHEA:77619"/>
        <dbReference type="ChEBI" id="CHEBI:64717"/>
        <dbReference type="ChEBI" id="CHEBI:64840"/>
        <dbReference type="ChEBI" id="CHEBI:232628"/>
    </reaction>
    <physiologicalReaction direction="left-to-right" evidence="13">
        <dbReference type="Rhea" id="RHEA:77620"/>
    </physiologicalReaction>
</comment>
<evidence type="ECO:0000256" key="1">
    <source>
        <dbReference type="ARBA" id="ARBA00007028"/>
    </source>
</evidence>
<dbReference type="GO" id="GO:0008474">
    <property type="term" value="F:palmitoyl-(protein) hydrolase activity"/>
    <property type="evidence" value="ECO:0007669"/>
    <property type="project" value="UniProtKB-EC"/>
</dbReference>
<dbReference type="AlphaFoldDB" id="A0AAJ7T6J8"/>
<proteinExistence type="inferred from homology"/>
<protein>
    <recommendedName>
        <fullName evidence="4">Bis(monoacylglycero)phosphate synthase CLN5</fullName>
    </recommendedName>
    <alternativeName>
        <fullName evidence="5">Ceroid-lipofuscinosis neuronal protein 5</fullName>
    </alternativeName>
    <alternativeName>
        <fullName evidence="7">Palmitoyl protein thioesterase CLN5</fullName>
    </alternativeName>
    <alternativeName>
        <fullName evidence="6">S-depalmitoylase CLN5</fullName>
    </alternativeName>
</protein>
<keyword evidence="2" id="KW-0325">Glycoprotein</keyword>
<keyword evidence="15" id="KW-0732">Signal</keyword>
<evidence type="ECO:0000256" key="6">
    <source>
        <dbReference type="ARBA" id="ARBA00044556"/>
    </source>
</evidence>
<dbReference type="GO" id="GO:0007040">
    <property type="term" value="P:lysosome organization"/>
    <property type="evidence" value="ECO:0007669"/>
    <property type="project" value="TreeGrafter"/>
</dbReference>
<dbReference type="PANTHER" id="PTHR15380:SF2">
    <property type="entry name" value="CEROID-LIPOFUSCINOSIS NEURONAL PROTEIN 5"/>
    <property type="match status" value="1"/>
</dbReference>
<evidence type="ECO:0000256" key="14">
    <source>
        <dbReference type="ARBA" id="ARBA00051789"/>
    </source>
</evidence>
<evidence type="ECO:0000256" key="9">
    <source>
        <dbReference type="ARBA" id="ARBA00047409"/>
    </source>
</evidence>
<keyword evidence="16" id="KW-1185">Reference proteome</keyword>
<comment type="catalytic activity">
    <reaction evidence="12">
        <text>2 1-hexadecanoyl-sn-glycero-3-phospho-(1'-sn-glycerol) = 1-hexadecanoyl-sn-glycero-3-phospho-(3'-hexadecanoyl-1'-sn-glycerol) + sn-glycero-3-phospho-(1'-sn-glycerol)</text>
        <dbReference type="Rhea" id="RHEA:77607"/>
        <dbReference type="ChEBI" id="CHEBI:64717"/>
        <dbReference type="ChEBI" id="CHEBI:75158"/>
        <dbReference type="ChEBI" id="CHEBI:232639"/>
    </reaction>
    <physiologicalReaction direction="left-to-right" evidence="12">
        <dbReference type="Rhea" id="RHEA:77608"/>
    </physiologicalReaction>
</comment>
<dbReference type="GO" id="GO:0016798">
    <property type="term" value="F:hydrolase activity, acting on glycosyl bonds"/>
    <property type="evidence" value="ECO:0007669"/>
    <property type="project" value="TreeGrafter"/>
</dbReference>
<comment type="catalytic activity">
    <reaction evidence="10">
        <text>2 1-tetradecanoyl-sn-glycero-3-phospho-(1'-sn-glycerol) = 1-tetradecanoyl-sn-glycero-3-phospho-(3'-tetradecanoyl-1'-sn-glycerol) + sn-glycero-3-phospho-(1'-sn-glycerol)</text>
        <dbReference type="Rhea" id="RHEA:77611"/>
        <dbReference type="ChEBI" id="CHEBI:64717"/>
        <dbReference type="ChEBI" id="CHEBI:72826"/>
        <dbReference type="ChEBI" id="CHEBI:232640"/>
    </reaction>
    <physiologicalReaction direction="left-to-right" evidence="10">
        <dbReference type="Rhea" id="RHEA:77612"/>
    </physiologicalReaction>
</comment>
<dbReference type="PANTHER" id="PTHR15380">
    <property type="entry name" value="CEROID-LIPOFUSCINOSIS, NEURONAL 5"/>
    <property type="match status" value="1"/>
</dbReference>